<dbReference type="Gene3D" id="3.30.40.10">
    <property type="entry name" value="Zinc/RING finger domain, C3HC4 (zinc finger)"/>
    <property type="match status" value="1"/>
</dbReference>
<dbReference type="Gene3D" id="3.30.390.130">
    <property type="match status" value="1"/>
</dbReference>
<dbReference type="InterPro" id="IPR039399">
    <property type="entry name" value="Deltex_C_sf"/>
</dbReference>
<comment type="pathway">
    <text evidence="2 9">Protein modification; protein ubiquitination.</text>
</comment>
<keyword evidence="11" id="KW-0812">Transmembrane</keyword>
<keyword evidence="4 9" id="KW-0808">Transferase</keyword>
<feature type="region of interest" description="Disordered" evidence="10">
    <location>
        <begin position="156"/>
        <end position="211"/>
    </location>
</feature>
<evidence type="ECO:0000256" key="9">
    <source>
        <dbReference type="RuleBase" id="RU367105"/>
    </source>
</evidence>
<evidence type="ECO:0000256" key="5">
    <source>
        <dbReference type="ARBA" id="ARBA00022723"/>
    </source>
</evidence>
<keyword evidence="9" id="KW-0963">Cytoplasm</keyword>
<dbReference type="Proteomes" id="UP000266721">
    <property type="component" value="Unassembled WGS sequence"/>
</dbReference>
<evidence type="ECO:0000313" key="14">
    <source>
        <dbReference type="EMBL" id="OPL33018.1"/>
    </source>
</evidence>
<dbReference type="GO" id="GO:0005737">
    <property type="term" value="C:cytoplasm"/>
    <property type="evidence" value="ECO:0007669"/>
    <property type="project" value="UniProtKB-SubCell"/>
</dbReference>
<dbReference type="GO" id="GO:0061630">
    <property type="term" value="F:ubiquitin protein ligase activity"/>
    <property type="evidence" value="ECO:0007669"/>
    <property type="project" value="UniProtKB-UniRule"/>
</dbReference>
<sequence>MEIDIQSTRKKNYRNFLFHFCFFFSFCLMNIMAAKDSTNSTINRKQGKIIVHTKKQDIIFGGEINSQENASQTNVGSSMKIQKSKTTKDKFAASLPIPQRKAEREKGLLNQNNKADKILDTKSRSLSNGSKYVTEVQLNEDNTAQASNLLRVHSTGTYQEQSTANTTRRISKSNERESDDTRTVEKSNNVAPSSATIKDKSDTNQNSAIGSKSEDGIAKKFDTNVVSSHTGSAYDSFSEDDFRKKKNSEVQTADVSCGNSGASPKIPKAKETFPVQNKTDLNVKEDTSFIEIIASNDSIVDLPVDVILSNEDSSIQSGGIVAKIIAEKGGPLLDVCKDCLRKMNPTIPNWAFQPTPATGKLKCKHIFHAVVPQFSRQPQSNWVDGLESLLLYIFSRTERMGYESIALPVIGTGKGGAPIDFVIDLICASIEKFAMTKTSMYGLQTVMVVHPDKRVVHTIAQRVKHSRKSLLKLNPIQPLKAPKDNGKSYFLNVIDREKDTCPVCMEELASSELKQLSRCKHIFCEKCIEKCFIQTPACPVCNMVYGKLTGNQPDGIMIECFQKDIHLTGYKKCGVIKIFYSFLDGKQSFLVYNLEISMAFIITELQGHPNPGKVYRGTKRTAYLPDNPEGQKVHRLLRRAFQQRILFTIGSSRTTGKEDVVTWNDVHHKTRTDGGPASSPGPKGQIEKNYNSNNVQQRATNKST</sequence>
<protein>
    <recommendedName>
        <fullName evidence="9">E3 ubiquitin-protein ligase</fullName>
        <ecNumber evidence="9">2.3.2.27</ecNumber>
    </recommendedName>
</protein>
<evidence type="ECO:0000259" key="12">
    <source>
        <dbReference type="PROSITE" id="PS50089"/>
    </source>
</evidence>
<dbReference type="Pfam" id="PF01661">
    <property type="entry name" value="Macro"/>
    <property type="match status" value="1"/>
</dbReference>
<dbReference type="InterPro" id="IPR017907">
    <property type="entry name" value="Znf_RING_CS"/>
</dbReference>
<evidence type="ECO:0000256" key="7">
    <source>
        <dbReference type="ARBA" id="ARBA00022833"/>
    </source>
</evidence>
<gene>
    <name evidence="14" type="ORF">AM593_00619</name>
</gene>
<dbReference type="SMR" id="A0A3L5TTQ2"/>
<proteinExistence type="inferred from homology"/>
<dbReference type="InterPro" id="IPR043472">
    <property type="entry name" value="Macro_dom-like"/>
</dbReference>
<dbReference type="Pfam" id="PF13639">
    <property type="entry name" value="zf-RING_2"/>
    <property type="match status" value="1"/>
</dbReference>
<dbReference type="EMBL" id="KV585386">
    <property type="protein sequence ID" value="OPL33018.1"/>
    <property type="molecule type" value="Genomic_DNA"/>
</dbReference>
<dbReference type="InterPro" id="IPR039396">
    <property type="entry name" value="Deltex_C"/>
</dbReference>
<dbReference type="SUPFAM" id="SSF57850">
    <property type="entry name" value="RING/U-box"/>
    <property type="match status" value="1"/>
</dbReference>
<evidence type="ECO:0000256" key="11">
    <source>
        <dbReference type="SAM" id="Phobius"/>
    </source>
</evidence>
<feature type="region of interest" description="Disordered" evidence="10">
    <location>
        <begin position="667"/>
        <end position="704"/>
    </location>
</feature>
<feature type="region of interest" description="Disordered" evidence="10">
    <location>
        <begin position="69"/>
        <end position="90"/>
    </location>
</feature>
<dbReference type="GO" id="GO:0016567">
    <property type="term" value="P:protein ubiquitination"/>
    <property type="evidence" value="ECO:0007669"/>
    <property type="project" value="UniProtKB-UniRule"/>
</dbReference>
<comment type="similarity">
    <text evidence="3 9">Belongs to the Deltex family.</text>
</comment>
<keyword evidence="6 8" id="KW-0863">Zinc-finger</keyword>
<accession>A0A3L5TTQ2</accession>
<organism evidence="14 15">
    <name type="scientific">Mytilus galloprovincialis</name>
    <name type="common">Mediterranean mussel</name>
    <dbReference type="NCBI Taxonomy" id="29158"/>
    <lineage>
        <taxon>Eukaryota</taxon>
        <taxon>Metazoa</taxon>
        <taxon>Spiralia</taxon>
        <taxon>Lophotrochozoa</taxon>
        <taxon>Mollusca</taxon>
        <taxon>Bivalvia</taxon>
        <taxon>Autobranchia</taxon>
        <taxon>Pteriomorphia</taxon>
        <taxon>Mytilida</taxon>
        <taxon>Mytiloidea</taxon>
        <taxon>Mytilidae</taxon>
        <taxon>Mytilinae</taxon>
        <taxon>Mytilus</taxon>
    </lineage>
</organism>
<feature type="transmembrane region" description="Helical" evidence="11">
    <location>
        <begin position="16"/>
        <end position="34"/>
    </location>
</feature>
<evidence type="ECO:0000256" key="2">
    <source>
        <dbReference type="ARBA" id="ARBA00004906"/>
    </source>
</evidence>
<evidence type="ECO:0000256" key="3">
    <source>
        <dbReference type="ARBA" id="ARBA00009413"/>
    </source>
</evidence>
<comment type="caution">
    <text evidence="14">The sequence shown here is derived from an EMBL/GenBank/DDBJ whole genome shotgun (WGS) entry which is preliminary data.</text>
</comment>
<keyword evidence="5 9" id="KW-0479">Metal-binding</keyword>
<dbReference type="PROSITE" id="PS00518">
    <property type="entry name" value="ZF_RING_1"/>
    <property type="match status" value="1"/>
</dbReference>
<dbReference type="GO" id="GO:0008270">
    <property type="term" value="F:zinc ion binding"/>
    <property type="evidence" value="ECO:0007669"/>
    <property type="project" value="UniProtKB-KW"/>
</dbReference>
<name>A0A3L5TTQ2_MYTGA</name>
<evidence type="ECO:0000256" key="8">
    <source>
        <dbReference type="PROSITE-ProRule" id="PRU00175"/>
    </source>
</evidence>
<feature type="non-terminal residue" evidence="14">
    <location>
        <position position="1"/>
    </location>
</feature>
<keyword evidence="7 9" id="KW-0862">Zinc</keyword>
<evidence type="ECO:0000256" key="6">
    <source>
        <dbReference type="ARBA" id="ARBA00022771"/>
    </source>
</evidence>
<keyword evidence="11" id="KW-0472">Membrane</keyword>
<dbReference type="AlphaFoldDB" id="A0A3L5TTQ2"/>
<keyword evidence="15" id="KW-1185">Reference proteome</keyword>
<dbReference type="InterPro" id="IPR039398">
    <property type="entry name" value="Deltex_fam"/>
</dbReference>
<dbReference type="SMART" id="SM00184">
    <property type="entry name" value="RING"/>
    <property type="match status" value="1"/>
</dbReference>
<feature type="compositionally biased region" description="Polar residues" evidence="10">
    <location>
        <begin position="156"/>
        <end position="168"/>
    </location>
</feature>
<feature type="compositionally biased region" description="Polar residues" evidence="10">
    <location>
        <begin position="186"/>
        <end position="196"/>
    </location>
</feature>
<dbReference type="InterPro" id="IPR001841">
    <property type="entry name" value="Znf_RING"/>
</dbReference>
<dbReference type="InterPro" id="IPR002589">
    <property type="entry name" value="Macro_dom"/>
</dbReference>
<dbReference type="GO" id="GO:0007219">
    <property type="term" value="P:Notch signaling pathway"/>
    <property type="evidence" value="ECO:0007669"/>
    <property type="project" value="InterPro"/>
</dbReference>
<feature type="domain" description="RING-type" evidence="12">
    <location>
        <begin position="501"/>
        <end position="542"/>
    </location>
</feature>
<evidence type="ECO:0000256" key="1">
    <source>
        <dbReference type="ARBA" id="ARBA00000900"/>
    </source>
</evidence>
<dbReference type="PROSITE" id="PS50089">
    <property type="entry name" value="ZF_RING_2"/>
    <property type="match status" value="1"/>
</dbReference>
<keyword evidence="11" id="KW-1133">Transmembrane helix</keyword>
<feature type="compositionally biased region" description="Polar residues" evidence="10">
    <location>
        <begin position="249"/>
        <end position="262"/>
    </location>
</feature>
<evidence type="ECO:0000256" key="4">
    <source>
        <dbReference type="ARBA" id="ARBA00022679"/>
    </source>
</evidence>
<dbReference type="InterPro" id="IPR013083">
    <property type="entry name" value="Znf_RING/FYVE/PHD"/>
</dbReference>
<comment type="catalytic activity">
    <reaction evidence="1 9">
        <text>S-ubiquitinyl-[E2 ubiquitin-conjugating enzyme]-L-cysteine + [acceptor protein]-L-lysine = [E2 ubiquitin-conjugating enzyme]-L-cysteine + N(6)-ubiquitinyl-[acceptor protein]-L-lysine.</text>
        <dbReference type="EC" id="2.3.2.27"/>
    </reaction>
</comment>
<feature type="region of interest" description="Disordered" evidence="10">
    <location>
        <begin position="249"/>
        <end position="269"/>
    </location>
</feature>
<feature type="compositionally biased region" description="Basic and acidic residues" evidence="10">
    <location>
        <begin position="172"/>
        <end position="185"/>
    </location>
</feature>
<feature type="compositionally biased region" description="Polar residues" evidence="10">
    <location>
        <begin position="69"/>
        <end position="81"/>
    </location>
</feature>
<dbReference type="Gene3D" id="3.40.220.10">
    <property type="entry name" value="Leucine Aminopeptidase, subunit E, domain 1"/>
    <property type="match status" value="1"/>
</dbReference>
<dbReference type="EC" id="2.3.2.27" evidence="9"/>
<reference evidence="14 15" key="1">
    <citation type="journal article" date="2016" name="PLoS ONE">
        <title>A First Insight into the Genome of the Filter-Feeder Mussel Mytilus galloprovincialis.</title>
        <authorList>
            <person name="Murgarella M."/>
            <person name="Puiu D."/>
            <person name="Novoa B."/>
            <person name="Figueras A."/>
            <person name="Posada D."/>
            <person name="Canchaya C."/>
        </authorList>
    </citation>
    <scope>NUCLEOTIDE SEQUENCE [LARGE SCALE GENOMIC DNA]</scope>
    <source>
        <tissue evidence="14">Muscle</tissue>
    </source>
</reference>
<feature type="compositionally biased region" description="Polar residues" evidence="10">
    <location>
        <begin position="688"/>
        <end position="704"/>
    </location>
</feature>
<comment type="subcellular location">
    <subcellularLocation>
        <location evidence="9">Cytoplasm</location>
    </subcellularLocation>
</comment>
<dbReference type="Pfam" id="PF18102">
    <property type="entry name" value="DTC"/>
    <property type="match status" value="1"/>
</dbReference>
<evidence type="ECO:0000256" key="10">
    <source>
        <dbReference type="SAM" id="MobiDB-lite"/>
    </source>
</evidence>
<dbReference type="SUPFAM" id="SSF52949">
    <property type="entry name" value="Macro domain-like"/>
    <property type="match status" value="1"/>
</dbReference>
<dbReference type="PANTHER" id="PTHR12622">
    <property type="entry name" value="DELTEX-RELATED"/>
    <property type="match status" value="1"/>
</dbReference>
<evidence type="ECO:0000259" key="13">
    <source>
        <dbReference type="PROSITE" id="PS51154"/>
    </source>
</evidence>
<dbReference type="UniPathway" id="UPA00143"/>
<feature type="domain" description="Macro" evidence="13">
    <location>
        <begin position="279"/>
        <end position="467"/>
    </location>
</feature>
<dbReference type="PROSITE" id="PS51154">
    <property type="entry name" value="MACRO"/>
    <property type="match status" value="1"/>
</dbReference>
<evidence type="ECO:0000313" key="15">
    <source>
        <dbReference type="Proteomes" id="UP000266721"/>
    </source>
</evidence>